<dbReference type="Gene3D" id="3.30.540.10">
    <property type="entry name" value="Fructose-1,6-Bisphosphatase, subunit A, domain 1"/>
    <property type="match status" value="1"/>
</dbReference>
<dbReference type="GO" id="GO:0042132">
    <property type="term" value="F:fructose 1,6-bisphosphate 1-phosphatase activity"/>
    <property type="evidence" value="ECO:0007669"/>
    <property type="project" value="UniProtKB-EC"/>
</dbReference>
<keyword evidence="7" id="KW-0479">Metal-binding</keyword>
<organism evidence="11 12">
    <name type="scientific">Rheinheimera marina</name>
    <dbReference type="NCBI Taxonomy" id="1774958"/>
    <lineage>
        <taxon>Bacteria</taxon>
        <taxon>Pseudomonadati</taxon>
        <taxon>Pseudomonadota</taxon>
        <taxon>Gammaproteobacteria</taxon>
        <taxon>Chromatiales</taxon>
        <taxon>Chromatiaceae</taxon>
        <taxon>Rheinheimera</taxon>
    </lineage>
</organism>
<dbReference type="CDD" id="cd00354">
    <property type="entry name" value="FBPase"/>
    <property type="match status" value="1"/>
</dbReference>
<comment type="catalytic activity">
    <reaction evidence="1 7">
        <text>beta-D-fructose 1,6-bisphosphate + H2O = beta-D-fructose 6-phosphate + phosphate</text>
        <dbReference type="Rhea" id="RHEA:11064"/>
        <dbReference type="ChEBI" id="CHEBI:15377"/>
        <dbReference type="ChEBI" id="CHEBI:32966"/>
        <dbReference type="ChEBI" id="CHEBI:43474"/>
        <dbReference type="ChEBI" id="CHEBI:57634"/>
        <dbReference type="EC" id="3.1.3.11"/>
    </reaction>
</comment>
<evidence type="ECO:0000256" key="8">
    <source>
        <dbReference type="RuleBase" id="RU000508"/>
    </source>
</evidence>
<dbReference type="Pfam" id="PF00316">
    <property type="entry name" value="FBPase"/>
    <property type="match status" value="1"/>
</dbReference>
<comment type="subunit">
    <text evidence="7">Homotetramer.</text>
</comment>
<evidence type="ECO:0000256" key="7">
    <source>
        <dbReference type="HAMAP-Rule" id="MF_01855"/>
    </source>
</evidence>
<evidence type="ECO:0000259" key="9">
    <source>
        <dbReference type="Pfam" id="PF00316"/>
    </source>
</evidence>
<name>A0ABV9JLK7_9GAMM</name>
<accession>A0ABV9JLK7</accession>
<feature type="binding site" evidence="7">
    <location>
        <position position="105"/>
    </location>
    <ligand>
        <name>Mg(2+)</name>
        <dbReference type="ChEBI" id="CHEBI:18420"/>
        <label>1</label>
    </ligand>
</feature>
<evidence type="ECO:0000256" key="3">
    <source>
        <dbReference type="ARBA" id="ARBA00022490"/>
    </source>
</evidence>
<sequence length="328" mass="35585">MRRLAPVLRQDGADADLISLIKTILAACKEISFRVGQGALSGVLGSTLDENIQGETQKKLDVLANELLKDMILESGLVMAISSEEEESTVAGNPNGQFLVTFDPLDGSSNTDINSLIGTIFSILPAPAKADPADPSIFLQPGTAQIAAGYVLYGPSTMLALTTGKGTRLYTLDKTYGGFLLTQEEVAIPGVTAEFAVNMSNQRHWEAPMQAYIADLLQGKEGPRGKNYNMRWIAAMVGDVHRILCRGGIFAYPRDLKDPKKPDKLRLMYEANPMSMLVEQAGGASSTGYQRIMEIQPVDIHQRVAVILGSRHEVDSCLNYHKTDSSKP</sequence>
<evidence type="ECO:0000256" key="4">
    <source>
        <dbReference type="ARBA" id="ARBA00022801"/>
    </source>
</evidence>
<keyword evidence="12" id="KW-1185">Reference proteome</keyword>
<evidence type="ECO:0000313" key="11">
    <source>
        <dbReference type="EMBL" id="MFC4655142.1"/>
    </source>
</evidence>
<comment type="caution">
    <text evidence="11">The sequence shown here is derived from an EMBL/GenBank/DDBJ whole genome shotgun (WGS) entry which is preliminary data.</text>
</comment>
<comment type="caution">
    <text evidence="7">Lacks conserved residue(s) required for the propagation of feature annotation.</text>
</comment>
<dbReference type="InterPro" id="IPR033391">
    <property type="entry name" value="FBPase_N"/>
</dbReference>
<dbReference type="SUPFAM" id="SSF56655">
    <property type="entry name" value="Carbohydrate phosphatase"/>
    <property type="match status" value="1"/>
</dbReference>
<gene>
    <name evidence="7" type="primary">fbp</name>
    <name evidence="11" type="ORF">ACFO3I_08970</name>
</gene>
<dbReference type="InterPro" id="IPR028343">
    <property type="entry name" value="FBPtase"/>
</dbReference>
<feature type="binding site" evidence="7">
    <location>
        <begin position="106"/>
        <end position="109"/>
    </location>
    <ligand>
        <name>substrate</name>
    </ligand>
</feature>
<feature type="domain" description="Fructose-1-6-bisphosphatase class 1 C-terminal" evidence="10">
    <location>
        <begin position="189"/>
        <end position="321"/>
    </location>
</feature>
<dbReference type="EMBL" id="JBHSGB010000009">
    <property type="protein sequence ID" value="MFC4655142.1"/>
    <property type="molecule type" value="Genomic_DNA"/>
</dbReference>
<dbReference type="Pfam" id="PF18913">
    <property type="entry name" value="FBPase_C"/>
    <property type="match status" value="1"/>
</dbReference>
<dbReference type="PRINTS" id="PR00115">
    <property type="entry name" value="F16BPHPHTASE"/>
</dbReference>
<dbReference type="InterPro" id="IPR000146">
    <property type="entry name" value="FBPase_class-1"/>
</dbReference>
<dbReference type="HAMAP" id="MF_01855">
    <property type="entry name" value="FBPase_class1"/>
    <property type="match status" value="1"/>
</dbReference>
<evidence type="ECO:0000313" key="12">
    <source>
        <dbReference type="Proteomes" id="UP001595962"/>
    </source>
</evidence>
<proteinExistence type="inferred from homology"/>
<keyword evidence="4 7" id="KW-0378">Hydrolase</keyword>
<keyword evidence="7" id="KW-0460">Magnesium</keyword>
<dbReference type="Proteomes" id="UP001595962">
    <property type="component" value="Unassembled WGS sequence"/>
</dbReference>
<dbReference type="PIRSF" id="PIRSF000904">
    <property type="entry name" value="FBPtase_SBPase"/>
    <property type="match status" value="1"/>
</dbReference>
<feature type="binding site" evidence="7">
    <location>
        <position position="84"/>
    </location>
    <ligand>
        <name>Mg(2+)</name>
        <dbReference type="ChEBI" id="CHEBI:18420"/>
        <label>1</label>
    </ligand>
</feature>
<evidence type="ECO:0000256" key="6">
    <source>
        <dbReference type="ARBA" id="ARBA00024331"/>
    </source>
</evidence>
<comment type="cofactor">
    <cofactor evidence="7">
        <name>Mg(2+)</name>
        <dbReference type="ChEBI" id="CHEBI:18420"/>
    </cofactor>
    <text evidence="7">Binds 2 magnesium ions per subunit.</text>
</comment>
<dbReference type="PANTHER" id="PTHR11556">
    <property type="entry name" value="FRUCTOSE-1,6-BISPHOSPHATASE-RELATED"/>
    <property type="match status" value="1"/>
</dbReference>
<dbReference type="PIRSF" id="PIRSF500210">
    <property type="entry name" value="FBPtase"/>
    <property type="match status" value="1"/>
</dbReference>
<dbReference type="RefSeq" id="WP_377333507.1">
    <property type="nucleotide sequence ID" value="NZ_JBHSGB010000009.1"/>
</dbReference>
<evidence type="ECO:0000256" key="2">
    <source>
        <dbReference type="ARBA" id="ARBA00010941"/>
    </source>
</evidence>
<dbReference type="Gene3D" id="3.40.190.80">
    <property type="match status" value="1"/>
</dbReference>
<dbReference type="NCBIfam" id="NF006780">
    <property type="entry name" value="PRK09293.1-4"/>
    <property type="match status" value="1"/>
</dbReference>
<keyword evidence="5 7" id="KW-0119">Carbohydrate metabolism</keyword>
<dbReference type="NCBIfam" id="NF006779">
    <property type="entry name" value="PRK09293.1-3"/>
    <property type="match status" value="1"/>
</dbReference>
<feature type="binding site" evidence="7">
    <location>
        <position position="270"/>
    </location>
    <ligand>
        <name>Mg(2+)</name>
        <dbReference type="ChEBI" id="CHEBI:18420"/>
        <label>2</label>
    </ligand>
</feature>
<feature type="binding site" evidence="7">
    <location>
        <position position="198"/>
    </location>
    <ligand>
        <name>substrate</name>
    </ligand>
</feature>
<dbReference type="EC" id="3.1.3.11" evidence="7"/>
<evidence type="ECO:0000259" key="10">
    <source>
        <dbReference type="Pfam" id="PF18913"/>
    </source>
</evidence>
<reference evidence="12" key="1">
    <citation type="journal article" date="2019" name="Int. J. Syst. Evol. Microbiol.">
        <title>The Global Catalogue of Microorganisms (GCM) 10K type strain sequencing project: providing services to taxonomists for standard genome sequencing and annotation.</title>
        <authorList>
            <consortium name="The Broad Institute Genomics Platform"/>
            <consortium name="The Broad Institute Genome Sequencing Center for Infectious Disease"/>
            <person name="Wu L."/>
            <person name="Ma J."/>
        </authorList>
    </citation>
    <scope>NUCLEOTIDE SEQUENCE [LARGE SCALE GENOMIC DNA]</scope>
    <source>
        <strain evidence="12">DT28</strain>
    </source>
</reference>
<comment type="pathway">
    <text evidence="6">Carbohydrate biosynthesis.</text>
</comment>
<dbReference type="InterPro" id="IPR044015">
    <property type="entry name" value="FBPase_C_dom"/>
</dbReference>
<feature type="binding site" evidence="7">
    <location>
        <position position="106"/>
    </location>
    <ligand>
        <name>Mg(2+)</name>
        <dbReference type="ChEBI" id="CHEBI:18420"/>
        <label>2</label>
    </ligand>
</feature>
<dbReference type="PANTHER" id="PTHR11556:SF35">
    <property type="entry name" value="SEDOHEPTULOSE-1,7-BISPHOSPHATASE, CHLOROPLASTIC"/>
    <property type="match status" value="1"/>
</dbReference>
<comment type="similarity">
    <text evidence="2 7 8">Belongs to the FBPase class 1 family.</text>
</comment>
<keyword evidence="3 7" id="KW-0963">Cytoplasm</keyword>
<feature type="domain" description="Fructose-1-6-bisphosphatase class I N-terminal" evidence="9">
    <location>
        <begin position="13"/>
        <end position="184"/>
    </location>
</feature>
<feature type="binding site" evidence="7">
    <location>
        <position position="103"/>
    </location>
    <ligand>
        <name>Mg(2+)</name>
        <dbReference type="ChEBI" id="CHEBI:18420"/>
        <label>1</label>
    </ligand>
</feature>
<comment type="subcellular location">
    <subcellularLocation>
        <location evidence="7">Cytoplasm</location>
    </subcellularLocation>
</comment>
<evidence type="ECO:0000256" key="5">
    <source>
        <dbReference type="ARBA" id="ARBA00023277"/>
    </source>
</evidence>
<evidence type="ECO:0000256" key="1">
    <source>
        <dbReference type="ARBA" id="ARBA00001273"/>
    </source>
</evidence>
<feature type="binding site" evidence="7">
    <location>
        <position position="103"/>
    </location>
    <ligand>
        <name>Mg(2+)</name>
        <dbReference type="ChEBI" id="CHEBI:18420"/>
        <label>2</label>
    </ligand>
</feature>
<feature type="binding site" evidence="7">
    <location>
        <position position="264"/>
    </location>
    <ligand>
        <name>substrate</name>
    </ligand>
</feature>
<protein>
    <recommendedName>
        <fullName evidence="7">Fructose-1,6-bisphosphatase class 1</fullName>
        <shortName evidence="7">FBPase class 1</shortName>
        <ecNumber evidence="7">3.1.3.11</ecNumber>
    </recommendedName>
    <alternativeName>
        <fullName evidence="7">D-fructose-1,6-bisphosphate 1-phosphohydrolase class 1</fullName>
    </alternativeName>
</protein>